<organism evidence="5 6">
    <name type="scientific">Gimesia algae</name>
    <dbReference type="NCBI Taxonomy" id="2527971"/>
    <lineage>
        <taxon>Bacteria</taxon>
        <taxon>Pseudomonadati</taxon>
        <taxon>Planctomycetota</taxon>
        <taxon>Planctomycetia</taxon>
        <taxon>Planctomycetales</taxon>
        <taxon>Planctomycetaceae</taxon>
        <taxon>Gimesia</taxon>
    </lineage>
</organism>
<dbReference type="KEGG" id="gax:Pan161_35660"/>
<reference evidence="5 6" key="1">
    <citation type="submission" date="2019-02" db="EMBL/GenBank/DDBJ databases">
        <title>Deep-cultivation of Planctomycetes and their phenomic and genomic characterization uncovers novel biology.</title>
        <authorList>
            <person name="Wiegand S."/>
            <person name="Jogler M."/>
            <person name="Boedeker C."/>
            <person name="Pinto D."/>
            <person name="Vollmers J."/>
            <person name="Rivas-Marin E."/>
            <person name="Kohn T."/>
            <person name="Peeters S.H."/>
            <person name="Heuer A."/>
            <person name="Rast P."/>
            <person name="Oberbeckmann S."/>
            <person name="Bunk B."/>
            <person name="Jeske O."/>
            <person name="Meyerdierks A."/>
            <person name="Storesund J.E."/>
            <person name="Kallscheuer N."/>
            <person name="Luecker S."/>
            <person name="Lage O.M."/>
            <person name="Pohl T."/>
            <person name="Merkel B.J."/>
            <person name="Hornburger P."/>
            <person name="Mueller R.-W."/>
            <person name="Bruemmer F."/>
            <person name="Labrenz M."/>
            <person name="Spormann A.M."/>
            <person name="Op den Camp H."/>
            <person name="Overmann J."/>
            <person name="Amann R."/>
            <person name="Jetten M.S.M."/>
            <person name="Mascher T."/>
            <person name="Medema M.H."/>
            <person name="Devos D.P."/>
            <person name="Kaster A.-K."/>
            <person name="Ovreas L."/>
            <person name="Rohde M."/>
            <person name="Galperin M.Y."/>
            <person name="Jogler C."/>
        </authorList>
    </citation>
    <scope>NUCLEOTIDE SEQUENCE [LARGE SCALE GENOMIC DNA]</scope>
    <source>
        <strain evidence="5 6">Pan161</strain>
    </source>
</reference>
<proteinExistence type="predicted"/>
<feature type="signal peptide" evidence="1">
    <location>
        <begin position="1"/>
        <end position="26"/>
    </location>
</feature>
<evidence type="ECO:0000256" key="1">
    <source>
        <dbReference type="SAM" id="SignalP"/>
    </source>
</evidence>
<feature type="chain" id="PRO_5021723719" evidence="1">
    <location>
        <begin position="27"/>
        <end position="1036"/>
    </location>
</feature>
<dbReference type="InterPro" id="IPR022655">
    <property type="entry name" value="DUF1553"/>
</dbReference>
<evidence type="ECO:0000259" key="2">
    <source>
        <dbReference type="Pfam" id="PF07583"/>
    </source>
</evidence>
<protein>
    <submittedName>
        <fullName evidence="5">Planctomycete cytochrome C</fullName>
    </submittedName>
</protein>
<feature type="domain" description="DUF1549" evidence="2">
    <location>
        <begin position="170"/>
        <end position="376"/>
    </location>
</feature>
<evidence type="ECO:0000259" key="4">
    <source>
        <dbReference type="Pfam" id="PF07635"/>
    </source>
</evidence>
<dbReference type="Pfam" id="PF07587">
    <property type="entry name" value="PSD1"/>
    <property type="match status" value="1"/>
</dbReference>
<dbReference type="InterPro" id="IPR036909">
    <property type="entry name" value="Cyt_c-like_dom_sf"/>
</dbReference>
<keyword evidence="6" id="KW-1185">Reference proteome</keyword>
<dbReference type="OrthoDB" id="127107at2"/>
<dbReference type="SUPFAM" id="SSF46626">
    <property type="entry name" value="Cytochrome c"/>
    <property type="match status" value="1"/>
</dbReference>
<evidence type="ECO:0000313" key="6">
    <source>
        <dbReference type="Proteomes" id="UP000316855"/>
    </source>
</evidence>
<evidence type="ECO:0000259" key="3">
    <source>
        <dbReference type="Pfam" id="PF07587"/>
    </source>
</evidence>
<dbReference type="AlphaFoldDB" id="A0A517VFV1"/>
<dbReference type="EMBL" id="CP036343">
    <property type="protein sequence ID" value="QDT91902.1"/>
    <property type="molecule type" value="Genomic_DNA"/>
</dbReference>
<keyword evidence="1" id="KW-0732">Signal</keyword>
<dbReference type="PANTHER" id="PTHR35889">
    <property type="entry name" value="CYCLOINULO-OLIGOSACCHARIDE FRUCTANOTRANSFERASE-RELATED"/>
    <property type="match status" value="1"/>
</dbReference>
<dbReference type="GO" id="GO:0020037">
    <property type="term" value="F:heme binding"/>
    <property type="evidence" value="ECO:0007669"/>
    <property type="project" value="InterPro"/>
</dbReference>
<dbReference type="Proteomes" id="UP000316855">
    <property type="component" value="Chromosome"/>
</dbReference>
<gene>
    <name evidence="5" type="ORF">Pan161_35660</name>
</gene>
<dbReference type="InterPro" id="IPR011429">
    <property type="entry name" value="Cyt_c_Planctomycete-type"/>
</dbReference>
<dbReference type="Pfam" id="PF07583">
    <property type="entry name" value="PSCyt2"/>
    <property type="match status" value="1"/>
</dbReference>
<dbReference type="Gene3D" id="1.10.760.10">
    <property type="entry name" value="Cytochrome c-like domain"/>
    <property type="match status" value="1"/>
</dbReference>
<dbReference type="InterPro" id="IPR011444">
    <property type="entry name" value="DUF1549"/>
</dbReference>
<feature type="domain" description="DUF1553" evidence="3">
    <location>
        <begin position="723"/>
        <end position="983"/>
    </location>
</feature>
<sequence length="1036" mass="118099" precursor="true">MNRLFFSMFWLLSLSSLLLQPVFLSAAEAVAEKDKIDFQKQIKPLFQAKCYSCHGREVQEGGFRLDLKSRALEGGDSGRAILPGDSHKSELFHRISGTGDGDQMPPEGEGTPLNQDELALVKRWIELGANWPEIANSKTGLAGSDHWSFQPIKEVTLPKVQQTDWVKNGIDTFILQKLEQEKVSPSEEADRSTLIRRVYLDLTGLPPTVEEWQKWSSDLNPDWYEKLVDHLLASPHYGERWARHWLDLARYADSDGYEKDRKRPHAWRWRTWVINALNQDLPFDQFSQRQIAGDLFPDPSLTELVATGFHRNTLINTEGGTDPEEDRVKRTVDRTNTLGSIWLGITVECAQCHTHKYDPITQREYYRLYSFFNSMTEPDIGAPLPAEQANFEKANQVYQAAHQPLVEAIQDYEQNKLNSALSHWEKQNPEKKPVWTVLNPETVQAKQKTTLKVLPDRSVLAKGENPGRAEIYTITFKTDIQNIKGIRLEALTDPSLPRQGPGRSATGDFELTMLTLKTAPLESPDSIHEIALQNAQASFEMEGYKVDRVINNSPHTGWSIAPQEGRKQIATFEAKKPFGFEKGTLVTVTLQQSTTKKTYHNLGRFRISLTTTDVPLPLTGMTDLVVETLNTPSEQRTVEQHQELLEYFRTIDPQLNKLKAQEVAHRKKAPRDPAETTKAQVVDHLKVPRKTHLLVRGDFLNPADEVKANTPAILPPIRTSNPNRLDLARWLFEPRQPLTARVTVNRIWSRYFGRGIVFTVNDFGTQGEPPSHPELLDWLSTQFRKNHWSLKQLHRLIVTSATYRQSSTNRPELAERDPYNTWLSHQNRLRVEAEIIRDQALTVSGLIKHKVGGPSVNPPQPEGIANLGYANSVKWSTSKGDDRYRRGLYTFFQRTVPYPMLMTFDSPDSNLSCTRRERSNTPLQALTIWNDPVFFECSQNLGTRIVEATQKNTHSLEDRIKHAFELCLARQPSKQEMQIIRQLHQEQTQLLQADPSAVSDLTNQIQIPEGSTPQEVATWIIIGRVLMNLDEFVTRG</sequence>
<accession>A0A517VFV1</accession>
<evidence type="ECO:0000313" key="5">
    <source>
        <dbReference type="EMBL" id="QDT91902.1"/>
    </source>
</evidence>
<feature type="domain" description="Cytochrome C Planctomycete-type" evidence="4">
    <location>
        <begin position="50"/>
        <end position="108"/>
    </location>
</feature>
<dbReference type="Pfam" id="PF07635">
    <property type="entry name" value="PSCyt1"/>
    <property type="match status" value="1"/>
</dbReference>
<dbReference type="GO" id="GO:0009055">
    <property type="term" value="F:electron transfer activity"/>
    <property type="evidence" value="ECO:0007669"/>
    <property type="project" value="InterPro"/>
</dbReference>
<dbReference type="RefSeq" id="WP_145229124.1">
    <property type="nucleotide sequence ID" value="NZ_CP036343.1"/>
</dbReference>
<dbReference type="PANTHER" id="PTHR35889:SF3">
    <property type="entry name" value="F-BOX DOMAIN-CONTAINING PROTEIN"/>
    <property type="match status" value="1"/>
</dbReference>
<name>A0A517VFV1_9PLAN</name>